<sequence length="164" mass="18048">MPEDYQIIDLTLTLPRNPNSPYTPRDMASIHWIVVHHSAGPANQTPESVARFHVETRGWSGIGYNHLIYEDGRIFAGRPLDVLPACVKGHNEESLCICFVGDFSTLPPSRTAIAAGIWLTRLLRNAYPQIIGLRGHREMPDQATPCPGAAFDLAGYRAQAGMLA</sequence>
<dbReference type="InterPro" id="IPR006619">
    <property type="entry name" value="PGRP_domain_met/bac"/>
</dbReference>
<evidence type="ECO:0000259" key="3">
    <source>
        <dbReference type="SMART" id="SM00701"/>
    </source>
</evidence>
<dbReference type="SMART" id="SM00701">
    <property type="entry name" value="PGRP"/>
    <property type="match status" value="1"/>
</dbReference>
<dbReference type="CDD" id="cd06583">
    <property type="entry name" value="PGRP"/>
    <property type="match status" value="1"/>
</dbReference>
<name>A0A537KXT9_9BACT</name>
<proteinExistence type="inferred from homology"/>
<feature type="domain" description="Peptidoglycan recognition protein family" evidence="3">
    <location>
        <begin position="5"/>
        <end position="137"/>
    </location>
</feature>
<dbReference type="Gene3D" id="3.40.80.10">
    <property type="entry name" value="Peptidoglycan recognition protein-like"/>
    <property type="match status" value="1"/>
</dbReference>
<dbReference type="SMART" id="SM00644">
    <property type="entry name" value="Ami_2"/>
    <property type="match status" value="1"/>
</dbReference>
<dbReference type="GO" id="GO:0009253">
    <property type="term" value="P:peptidoglycan catabolic process"/>
    <property type="evidence" value="ECO:0007669"/>
    <property type="project" value="InterPro"/>
</dbReference>
<evidence type="ECO:0000259" key="2">
    <source>
        <dbReference type="SMART" id="SM00644"/>
    </source>
</evidence>
<evidence type="ECO:0000256" key="1">
    <source>
        <dbReference type="ARBA" id="ARBA00007553"/>
    </source>
</evidence>
<dbReference type="InterPro" id="IPR015510">
    <property type="entry name" value="PGRP"/>
</dbReference>
<dbReference type="GO" id="GO:0008270">
    <property type="term" value="F:zinc ion binding"/>
    <property type="evidence" value="ECO:0007669"/>
    <property type="project" value="InterPro"/>
</dbReference>
<organism evidence="4 5">
    <name type="scientific">Candidatus Segetimicrobium genomatis</name>
    <dbReference type="NCBI Taxonomy" id="2569760"/>
    <lineage>
        <taxon>Bacteria</taxon>
        <taxon>Bacillati</taxon>
        <taxon>Candidatus Sysuimicrobiota</taxon>
        <taxon>Candidatus Sysuimicrobiia</taxon>
        <taxon>Candidatus Sysuimicrobiales</taxon>
        <taxon>Candidatus Segetimicrobiaceae</taxon>
        <taxon>Candidatus Segetimicrobium</taxon>
    </lineage>
</organism>
<dbReference type="PANTHER" id="PTHR11022:SF41">
    <property type="entry name" value="PEPTIDOGLYCAN-RECOGNITION PROTEIN LC-RELATED"/>
    <property type="match status" value="1"/>
</dbReference>
<dbReference type="InterPro" id="IPR002502">
    <property type="entry name" value="Amidase_domain"/>
</dbReference>
<dbReference type="GO" id="GO:0008745">
    <property type="term" value="F:N-acetylmuramoyl-L-alanine amidase activity"/>
    <property type="evidence" value="ECO:0007669"/>
    <property type="project" value="InterPro"/>
</dbReference>
<dbReference type="AlphaFoldDB" id="A0A537KXT9"/>
<evidence type="ECO:0000313" key="4">
    <source>
        <dbReference type="EMBL" id="TMJ00337.1"/>
    </source>
</evidence>
<dbReference type="Pfam" id="PF01510">
    <property type="entry name" value="Amidase_2"/>
    <property type="match status" value="1"/>
</dbReference>
<accession>A0A537KXT9</accession>
<reference evidence="4 5" key="1">
    <citation type="journal article" date="2019" name="Nat. Microbiol.">
        <title>Mediterranean grassland soil C-N compound turnover is dependent on rainfall and depth, and is mediated by genomically divergent microorganisms.</title>
        <authorList>
            <person name="Diamond S."/>
            <person name="Andeer P.F."/>
            <person name="Li Z."/>
            <person name="Crits-Christoph A."/>
            <person name="Burstein D."/>
            <person name="Anantharaman K."/>
            <person name="Lane K.R."/>
            <person name="Thomas B.C."/>
            <person name="Pan C."/>
            <person name="Northen T.R."/>
            <person name="Banfield J.F."/>
        </authorList>
    </citation>
    <scope>NUCLEOTIDE SEQUENCE [LARGE SCALE GENOMIC DNA]</scope>
    <source>
        <strain evidence="4">NP_2</strain>
    </source>
</reference>
<dbReference type="InterPro" id="IPR036505">
    <property type="entry name" value="Amidase/PGRP_sf"/>
</dbReference>
<dbReference type="EMBL" id="VBAJ01000349">
    <property type="protein sequence ID" value="TMJ00337.1"/>
    <property type="molecule type" value="Genomic_DNA"/>
</dbReference>
<evidence type="ECO:0000313" key="5">
    <source>
        <dbReference type="Proteomes" id="UP000318661"/>
    </source>
</evidence>
<gene>
    <name evidence="4" type="ORF">E6G99_13045</name>
</gene>
<dbReference type="Proteomes" id="UP000318661">
    <property type="component" value="Unassembled WGS sequence"/>
</dbReference>
<dbReference type="PANTHER" id="PTHR11022">
    <property type="entry name" value="PEPTIDOGLYCAN RECOGNITION PROTEIN"/>
    <property type="match status" value="1"/>
</dbReference>
<comment type="caution">
    <text evidence="4">The sequence shown here is derived from an EMBL/GenBank/DDBJ whole genome shotgun (WGS) entry which is preliminary data.</text>
</comment>
<dbReference type="SUPFAM" id="SSF55846">
    <property type="entry name" value="N-acetylmuramoyl-L-alanine amidase-like"/>
    <property type="match status" value="1"/>
</dbReference>
<feature type="domain" description="N-acetylmuramoyl-L-alanine amidase" evidence="2">
    <location>
        <begin position="19"/>
        <end position="148"/>
    </location>
</feature>
<comment type="similarity">
    <text evidence="1">Belongs to the N-acetylmuramoyl-L-alanine amidase 2 family.</text>
</comment>
<protein>
    <submittedName>
        <fullName evidence="4">N-acetylmuramoyl-L-alanine amidase</fullName>
    </submittedName>
</protein>